<reference evidence="2 3" key="1">
    <citation type="journal article" date="2016" name="Nat. Commun.">
        <title>Thousands of microbial genomes shed light on interconnected biogeochemical processes in an aquifer system.</title>
        <authorList>
            <person name="Anantharaman K."/>
            <person name="Brown C.T."/>
            <person name="Hug L.A."/>
            <person name="Sharon I."/>
            <person name="Castelle C.J."/>
            <person name="Probst A.J."/>
            <person name="Thomas B.C."/>
            <person name="Singh A."/>
            <person name="Wilkins M.J."/>
            <person name="Karaoz U."/>
            <person name="Brodie E.L."/>
            <person name="Williams K.H."/>
            <person name="Hubbard S.S."/>
            <person name="Banfield J.F."/>
        </authorList>
    </citation>
    <scope>NUCLEOTIDE SEQUENCE [LARGE SCALE GENOMIC DNA]</scope>
</reference>
<dbReference type="PANTHER" id="PTHR36833">
    <property type="entry name" value="SLR0610 PROTEIN-RELATED"/>
    <property type="match status" value="1"/>
</dbReference>
<feature type="transmembrane region" description="Helical" evidence="1">
    <location>
        <begin position="37"/>
        <end position="58"/>
    </location>
</feature>
<protein>
    <recommendedName>
        <fullName evidence="4">ABC transporter permease</fullName>
    </recommendedName>
</protein>
<feature type="transmembrane region" description="Helical" evidence="1">
    <location>
        <begin position="119"/>
        <end position="141"/>
    </location>
</feature>
<comment type="caution">
    <text evidence="2">The sequence shown here is derived from an EMBL/GenBank/DDBJ whole genome shotgun (WGS) entry which is preliminary data.</text>
</comment>
<feature type="transmembrane region" description="Helical" evidence="1">
    <location>
        <begin position="239"/>
        <end position="257"/>
    </location>
</feature>
<keyword evidence="1" id="KW-1133">Transmembrane helix</keyword>
<proteinExistence type="predicted"/>
<feature type="transmembrane region" description="Helical" evidence="1">
    <location>
        <begin position="212"/>
        <end position="233"/>
    </location>
</feature>
<sequence>MELMDTKLKEILFYLKIWVLMSKNAFLLMLNQKKLLFLFLLGKLLRFTFFIVFLIYLVKGTNGLAGFSSNQIVFFFLTFNLVDIISQFLFREVYRFRPLLISGDFDLILIKPVNPLFRILLGGADVIDLITIPPLIIALIYLGSTFHPETGNIIFYLLLLINALLITTAFHITILGLGIITLVIDNIMWIYRDITNLGRLPVDIYRQPLKSILTFLIPIGIMFTLPVKALIGLVTFQNLILSLFLGLGLIFLSIKFWQYSLKHYTGASS</sequence>
<feature type="transmembrane region" description="Helical" evidence="1">
    <location>
        <begin position="153"/>
        <end position="184"/>
    </location>
</feature>
<gene>
    <name evidence="2" type="ORF">A2Z22_02070</name>
</gene>
<dbReference type="PANTHER" id="PTHR36833:SF1">
    <property type="entry name" value="INTEGRAL MEMBRANE TRANSPORT PROTEIN"/>
    <property type="match status" value="1"/>
</dbReference>
<dbReference type="AlphaFoldDB" id="A0A1F7X973"/>
<dbReference type="Pfam" id="PF06182">
    <property type="entry name" value="ABC2_membrane_6"/>
    <property type="match status" value="1"/>
</dbReference>
<organism evidence="2 3">
    <name type="scientific">Candidatus Woesebacteria bacterium RBG_16_34_12</name>
    <dbReference type="NCBI Taxonomy" id="1802480"/>
    <lineage>
        <taxon>Bacteria</taxon>
        <taxon>Candidatus Woeseibacteriota</taxon>
    </lineage>
</organism>
<evidence type="ECO:0000313" key="2">
    <source>
        <dbReference type="EMBL" id="OGM11564.1"/>
    </source>
</evidence>
<evidence type="ECO:0000256" key="1">
    <source>
        <dbReference type="SAM" id="Phobius"/>
    </source>
</evidence>
<evidence type="ECO:0000313" key="3">
    <source>
        <dbReference type="Proteomes" id="UP000177053"/>
    </source>
</evidence>
<feature type="transmembrane region" description="Helical" evidence="1">
    <location>
        <begin position="70"/>
        <end position="90"/>
    </location>
</feature>
<dbReference type="EMBL" id="MGFS01000015">
    <property type="protein sequence ID" value="OGM11564.1"/>
    <property type="molecule type" value="Genomic_DNA"/>
</dbReference>
<keyword evidence="1" id="KW-0472">Membrane</keyword>
<name>A0A1F7X973_9BACT</name>
<dbReference type="InterPro" id="IPR010390">
    <property type="entry name" value="ABC-2_transporter-like"/>
</dbReference>
<keyword evidence="1" id="KW-0812">Transmembrane</keyword>
<accession>A0A1F7X973</accession>
<dbReference type="Proteomes" id="UP000177053">
    <property type="component" value="Unassembled WGS sequence"/>
</dbReference>
<evidence type="ECO:0008006" key="4">
    <source>
        <dbReference type="Google" id="ProtNLM"/>
    </source>
</evidence>